<dbReference type="InterPro" id="IPR003646">
    <property type="entry name" value="SH3-like_bac-type"/>
</dbReference>
<dbReference type="Gene3D" id="2.30.30.40">
    <property type="entry name" value="SH3 Domains"/>
    <property type="match status" value="1"/>
</dbReference>
<keyword evidence="3" id="KW-1185">Reference proteome</keyword>
<comment type="caution">
    <text evidence="2">The sequence shown here is derived from an EMBL/GenBank/DDBJ whole genome shotgun (WGS) entry which is preliminary data.</text>
</comment>
<dbReference type="Proteomes" id="UP001275315">
    <property type="component" value="Unassembled WGS sequence"/>
</dbReference>
<gene>
    <name evidence="2" type="ORF">RWD45_13195</name>
</gene>
<evidence type="ECO:0000259" key="1">
    <source>
        <dbReference type="Pfam" id="PF08239"/>
    </source>
</evidence>
<protein>
    <submittedName>
        <fullName evidence="2">SH3 domain-containing protein</fullName>
    </submittedName>
</protein>
<accession>A0ABU5CU32</accession>
<proteinExistence type="predicted"/>
<organism evidence="2 3">
    <name type="scientific">Paracerasibacillus soli</name>
    <dbReference type="NCBI Taxonomy" id="480284"/>
    <lineage>
        <taxon>Bacteria</taxon>
        <taxon>Bacillati</taxon>
        <taxon>Bacillota</taxon>
        <taxon>Bacilli</taxon>
        <taxon>Bacillales</taxon>
        <taxon>Bacillaceae</taxon>
        <taxon>Paracerasibacillus</taxon>
    </lineage>
</organism>
<dbReference type="Pfam" id="PF08239">
    <property type="entry name" value="SH3_3"/>
    <property type="match status" value="1"/>
</dbReference>
<dbReference type="RefSeq" id="WP_320380146.1">
    <property type="nucleotide sequence ID" value="NZ_JAWDIQ010000002.1"/>
</dbReference>
<sequence>MERAYIRSGPSTESEAVAVAGFGGVYEIMETRIDEVNDMEWLHIERKDLGSEGGWISSKLLSTVSEEVADVDKISILGEKLSIPIDERLEIIGKGEQSVNSPVWGLEYQIFDDVVTGFTNTVNTSSKDEIIELFGEPQLEMKYLLFYHGEKYNYIIHLRKDGVIEKVTINDLKASFSK</sequence>
<name>A0ABU5CU32_9BACI</name>
<evidence type="ECO:0000313" key="2">
    <source>
        <dbReference type="EMBL" id="MDY0409349.1"/>
    </source>
</evidence>
<reference evidence="2 3" key="1">
    <citation type="submission" date="2023-10" db="EMBL/GenBank/DDBJ databases">
        <title>Virgibacillus soli CC-YMP-6 genome.</title>
        <authorList>
            <person name="Miliotis G."/>
            <person name="Sengupta P."/>
            <person name="Hameed A."/>
            <person name="Chuvochina M."/>
            <person name="Mcdonagh F."/>
            <person name="Simpson A.C."/>
            <person name="Singh N.K."/>
            <person name="Rekha P.D."/>
            <person name="Raman K."/>
            <person name="Hugenholtz P."/>
            <person name="Venkateswaran K."/>
        </authorList>
    </citation>
    <scope>NUCLEOTIDE SEQUENCE [LARGE SCALE GENOMIC DNA]</scope>
    <source>
        <strain evidence="2 3">CC-YMP-6</strain>
    </source>
</reference>
<dbReference type="EMBL" id="JAWDIQ010000002">
    <property type="protein sequence ID" value="MDY0409349.1"/>
    <property type="molecule type" value="Genomic_DNA"/>
</dbReference>
<evidence type="ECO:0000313" key="3">
    <source>
        <dbReference type="Proteomes" id="UP001275315"/>
    </source>
</evidence>
<feature type="domain" description="SH3b" evidence="1">
    <location>
        <begin position="3"/>
        <end position="62"/>
    </location>
</feature>